<feature type="region of interest" description="Disordered" evidence="1">
    <location>
        <begin position="211"/>
        <end position="243"/>
    </location>
</feature>
<reference evidence="2" key="1">
    <citation type="submission" date="2023-11" db="EMBL/GenBank/DDBJ databases">
        <authorList>
            <person name="Alioto T."/>
            <person name="Alioto T."/>
            <person name="Gomez Garrido J."/>
        </authorList>
    </citation>
    <scope>NUCLEOTIDE SEQUENCE</scope>
</reference>
<feature type="region of interest" description="Disordered" evidence="1">
    <location>
        <begin position="289"/>
        <end position="313"/>
    </location>
</feature>
<dbReference type="EMBL" id="CAVMBE010000077">
    <property type="protein sequence ID" value="CAK4033070.1"/>
    <property type="molecule type" value="Genomic_DNA"/>
</dbReference>
<gene>
    <name evidence="2" type="ORF">LECACI_7A008228</name>
</gene>
<feature type="region of interest" description="Disordered" evidence="1">
    <location>
        <begin position="122"/>
        <end position="198"/>
    </location>
</feature>
<evidence type="ECO:0000313" key="2">
    <source>
        <dbReference type="EMBL" id="CAK4033070.1"/>
    </source>
</evidence>
<organism evidence="2 3">
    <name type="scientific">Lecanosticta acicola</name>
    <dbReference type="NCBI Taxonomy" id="111012"/>
    <lineage>
        <taxon>Eukaryota</taxon>
        <taxon>Fungi</taxon>
        <taxon>Dikarya</taxon>
        <taxon>Ascomycota</taxon>
        <taxon>Pezizomycotina</taxon>
        <taxon>Dothideomycetes</taxon>
        <taxon>Dothideomycetidae</taxon>
        <taxon>Mycosphaerellales</taxon>
        <taxon>Mycosphaerellaceae</taxon>
        <taxon>Lecanosticta</taxon>
    </lineage>
</organism>
<keyword evidence="3" id="KW-1185">Reference proteome</keyword>
<proteinExistence type="predicted"/>
<evidence type="ECO:0000256" key="1">
    <source>
        <dbReference type="SAM" id="MobiDB-lite"/>
    </source>
</evidence>
<sequence length="313" mass="33432">MGLSVDYNTRPGSSFASLVIGDAFQEQHKIPPEGSMTEAETLTLADFGFADAEEVEDAKHSMPLGAFEAAHGVIEGLENTSGDENAAISMEVDTDDSTRRADIATGSETVQAPTGYAAFFRANPEMKRSGRPKGWKKSIHMKAKSVQGDPSNTAASKRKSVKGQKPAKGEEASRAASPPIPVKTEASSEQGKGYAAFRKVNPHIEKKVGRPVGWRKAIHGKRATANTDEAEPEEETQVNVPVRGIEDEDLPLSFWEGVLEAAGIAISIEKNDESGRRDSVLNLQSRNYVASEPSRGKEDNGGLSVALGLPSSL</sequence>
<feature type="compositionally biased region" description="Basic residues" evidence="1">
    <location>
        <begin position="129"/>
        <end position="143"/>
    </location>
</feature>
<accession>A0AAI9EEG0</accession>
<comment type="caution">
    <text evidence="2">The sequence shown here is derived from an EMBL/GenBank/DDBJ whole genome shotgun (WGS) entry which is preliminary data.</text>
</comment>
<dbReference type="Proteomes" id="UP001296104">
    <property type="component" value="Unassembled WGS sequence"/>
</dbReference>
<protein>
    <submittedName>
        <fullName evidence="2">Uncharacterized protein</fullName>
    </submittedName>
</protein>
<evidence type="ECO:0000313" key="3">
    <source>
        <dbReference type="Proteomes" id="UP001296104"/>
    </source>
</evidence>
<name>A0AAI9EEG0_9PEZI</name>
<dbReference type="AlphaFoldDB" id="A0AAI9EEG0"/>